<evidence type="ECO:0000256" key="2">
    <source>
        <dbReference type="ARBA" id="ARBA00004141"/>
    </source>
</evidence>
<dbReference type="PANTHER" id="PTHR23502:SF132">
    <property type="entry name" value="POLYAMINE TRANSPORTER 2-RELATED"/>
    <property type="match status" value="1"/>
</dbReference>
<dbReference type="Proteomes" id="UP000753724">
    <property type="component" value="Unassembled WGS sequence"/>
</dbReference>
<dbReference type="PROSITE" id="PS00216">
    <property type="entry name" value="SUGAR_TRANSPORT_1"/>
    <property type="match status" value="1"/>
</dbReference>
<name>A0ABW9XC08_9SPHN</name>
<dbReference type="PRINTS" id="PR01035">
    <property type="entry name" value="TCRTETA"/>
</dbReference>
<evidence type="ECO:0000256" key="7">
    <source>
        <dbReference type="ARBA" id="ARBA00023136"/>
    </source>
</evidence>
<proteinExistence type="inferred from homology"/>
<evidence type="ECO:0000256" key="8">
    <source>
        <dbReference type="SAM" id="Phobius"/>
    </source>
</evidence>
<sequence length="409" mass="40968">MNGPATAPTTAPGKAPGTGILIGLAVIAALGSMAIHMLVPALPAMAGQFAVSVGAAQLAVSIYMIALGGGQLVAGPAADRLGRRPVLIAGIALYVLGALICAAAPVLWVLLIGRAIQASGGAAGVVTSRVLVGDIFGKERAAERQATLMMVILISPALAPVLGGFLAQGPGWRSIPLVLAAGGVIAATVVLRRLPTGATPVGRVEQRSLWQDARRVARNRQLALTALAMAGATSVLYMFLANAVFLLVRDMGLTERDTGLCLLAIAAVSIFGTRLVRPVQKRGCGLLAGTALVLAGAGIELAVELAGWHGPVALVAPMLLVGVGAGLAGPSAMAIIVFAEEGLAGTAASLAGAFQMLASALCTMALGFVSPMTPLRLALALVLAAAVSATAAGLRWRLATPARGLTPRA</sequence>
<evidence type="ECO:0000256" key="4">
    <source>
        <dbReference type="ARBA" id="ARBA00022448"/>
    </source>
</evidence>
<evidence type="ECO:0000313" key="10">
    <source>
        <dbReference type="EMBL" id="NBC36048.1"/>
    </source>
</evidence>
<comment type="function">
    <text evidence="1">Resistance to tetracycline by an active tetracycline efflux. This is an energy-dependent process that decreases the accumulation of the antibiotic in whole cells. This protein functions as a metal-tetracycline/H(+) antiporter.</text>
</comment>
<evidence type="ECO:0000256" key="6">
    <source>
        <dbReference type="ARBA" id="ARBA00022989"/>
    </source>
</evidence>
<dbReference type="InterPro" id="IPR001958">
    <property type="entry name" value="Tet-R_TetA/multi-R_MdtG-like"/>
</dbReference>
<evidence type="ECO:0000256" key="1">
    <source>
        <dbReference type="ARBA" id="ARBA00003279"/>
    </source>
</evidence>
<keyword evidence="5 8" id="KW-0812">Transmembrane</keyword>
<feature type="transmembrane region" description="Helical" evidence="8">
    <location>
        <begin position="350"/>
        <end position="369"/>
    </location>
</feature>
<feature type="transmembrane region" description="Helical" evidence="8">
    <location>
        <begin position="172"/>
        <end position="191"/>
    </location>
</feature>
<dbReference type="InterPro" id="IPR005829">
    <property type="entry name" value="Sugar_transporter_CS"/>
</dbReference>
<feature type="transmembrane region" description="Helical" evidence="8">
    <location>
        <begin position="20"/>
        <end position="39"/>
    </location>
</feature>
<feature type="transmembrane region" description="Helical" evidence="8">
    <location>
        <begin position="283"/>
        <end position="303"/>
    </location>
</feature>
<dbReference type="PROSITE" id="PS50850">
    <property type="entry name" value="MFS"/>
    <property type="match status" value="1"/>
</dbReference>
<feature type="transmembrane region" description="Helical" evidence="8">
    <location>
        <begin position="146"/>
        <end position="166"/>
    </location>
</feature>
<dbReference type="Pfam" id="PF07690">
    <property type="entry name" value="MFS_1"/>
    <property type="match status" value="1"/>
</dbReference>
<feature type="domain" description="Major facilitator superfamily (MFS) profile" evidence="9">
    <location>
        <begin position="20"/>
        <end position="403"/>
    </location>
</feature>
<dbReference type="RefSeq" id="WP_161717313.1">
    <property type="nucleotide sequence ID" value="NZ_JAAAPO010000002.1"/>
</dbReference>
<feature type="transmembrane region" description="Helical" evidence="8">
    <location>
        <begin position="86"/>
        <end position="111"/>
    </location>
</feature>
<keyword evidence="4" id="KW-0813">Transport</keyword>
<evidence type="ECO:0000256" key="3">
    <source>
        <dbReference type="ARBA" id="ARBA00007520"/>
    </source>
</evidence>
<accession>A0ABW9XC08</accession>
<dbReference type="InterPro" id="IPR036259">
    <property type="entry name" value="MFS_trans_sf"/>
</dbReference>
<dbReference type="InterPro" id="IPR011701">
    <property type="entry name" value="MFS"/>
</dbReference>
<keyword evidence="6 8" id="KW-1133">Transmembrane helix</keyword>
<comment type="subcellular location">
    <subcellularLocation>
        <location evidence="2">Membrane</location>
        <topology evidence="2">Multi-pass membrane protein</topology>
    </subcellularLocation>
</comment>
<keyword evidence="11" id="KW-1185">Reference proteome</keyword>
<organism evidence="10 11">
    <name type="scientific">Novosphingobium ovatum</name>
    <dbReference type="NCBI Taxonomy" id="1908523"/>
    <lineage>
        <taxon>Bacteria</taxon>
        <taxon>Pseudomonadati</taxon>
        <taxon>Pseudomonadota</taxon>
        <taxon>Alphaproteobacteria</taxon>
        <taxon>Sphingomonadales</taxon>
        <taxon>Sphingomonadaceae</taxon>
        <taxon>Novosphingobium</taxon>
    </lineage>
</organism>
<keyword evidence="7 8" id="KW-0472">Membrane</keyword>
<comment type="caution">
    <text evidence="10">The sequence shown here is derived from an EMBL/GenBank/DDBJ whole genome shotgun (WGS) entry which is preliminary data.</text>
</comment>
<dbReference type="PANTHER" id="PTHR23502">
    <property type="entry name" value="MAJOR FACILITATOR SUPERFAMILY"/>
    <property type="match status" value="1"/>
</dbReference>
<evidence type="ECO:0000313" key="11">
    <source>
        <dbReference type="Proteomes" id="UP000753724"/>
    </source>
</evidence>
<feature type="transmembrane region" description="Helical" evidence="8">
    <location>
        <begin position="257"/>
        <end position="276"/>
    </location>
</feature>
<reference evidence="11" key="1">
    <citation type="submission" date="2020-01" db="EMBL/GenBank/DDBJ databases">
        <title>Sphingomonas sp. strain CSW-10.</title>
        <authorList>
            <person name="Chen W.-M."/>
        </authorList>
    </citation>
    <scope>NUCLEOTIDE SEQUENCE [LARGE SCALE GENOMIC DNA]</scope>
    <source>
        <strain evidence="11">FSY-8</strain>
    </source>
</reference>
<gene>
    <name evidence="10" type="ORF">GTZ99_05695</name>
</gene>
<dbReference type="InterPro" id="IPR020846">
    <property type="entry name" value="MFS_dom"/>
</dbReference>
<dbReference type="SUPFAM" id="SSF103473">
    <property type="entry name" value="MFS general substrate transporter"/>
    <property type="match status" value="1"/>
</dbReference>
<feature type="transmembrane region" description="Helical" evidence="8">
    <location>
        <begin position="222"/>
        <end position="245"/>
    </location>
</feature>
<dbReference type="EMBL" id="JAAAPO010000002">
    <property type="protein sequence ID" value="NBC36048.1"/>
    <property type="molecule type" value="Genomic_DNA"/>
</dbReference>
<evidence type="ECO:0000259" key="9">
    <source>
        <dbReference type="PROSITE" id="PS50850"/>
    </source>
</evidence>
<dbReference type="Gene3D" id="1.20.1720.10">
    <property type="entry name" value="Multidrug resistance protein D"/>
    <property type="match status" value="1"/>
</dbReference>
<evidence type="ECO:0000256" key="5">
    <source>
        <dbReference type="ARBA" id="ARBA00022692"/>
    </source>
</evidence>
<feature type="transmembrane region" description="Helical" evidence="8">
    <location>
        <begin position="46"/>
        <end position="66"/>
    </location>
</feature>
<feature type="transmembrane region" description="Helical" evidence="8">
    <location>
        <begin position="375"/>
        <end position="394"/>
    </location>
</feature>
<comment type="similarity">
    <text evidence="3">Belongs to the major facilitator superfamily. TCR/Tet family.</text>
</comment>
<feature type="transmembrane region" description="Helical" evidence="8">
    <location>
        <begin position="315"/>
        <end position="338"/>
    </location>
</feature>
<protein>
    <submittedName>
        <fullName evidence="10">MFS transporter</fullName>
    </submittedName>
</protein>